<evidence type="ECO:0000313" key="1">
    <source>
        <dbReference type="EMBL" id="MBI6882974.1"/>
    </source>
</evidence>
<dbReference type="AlphaFoldDB" id="A0A8I1EAP0"/>
<reference evidence="1" key="1">
    <citation type="submission" date="2020-12" db="EMBL/GenBank/DDBJ databases">
        <title>Enhanced detection system for hospital associated transmission using whole genome sequencing surveillance.</title>
        <authorList>
            <person name="Harrison L.H."/>
            <person name="Van Tyne D."/>
            <person name="Marsh J.W."/>
            <person name="Griffith M.P."/>
            <person name="Snyder D.J."/>
            <person name="Cooper V.S."/>
            <person name="Mustapha M."/>
        </authorList>
    </citation>
    <scope>NUCLEOTIDE SEQUENCE</scope>
    <source>
        <strain evidence="1">PSB00042</strain>
    </source>
</reference>
<sequence>MKPLIAAMIVATGITISLPATTPKANAMILVSDVAAFVQDTYANLQRTIESSKELAYLKSQLDAIGTFAEMGVENVNNGFANVIARLDKGEEERQNLEQLERSQPATDACATVTAAAGLDDASCASEDKLNEFVAARAKNGRMSTGGGKFTCPAGATSSSQCKFSEEAPTVDDVNKKNTVDAIETVDECEKLKADDGKSMCEHPELMFLGKALTADQYKAVDLQIGIAANINKPVPHADATLEKDTPERKRAMAADIRRENMRESAVAAQKNLHLLMNGTRDASGNLRGEVEVLEQYMSERLGSENWVCEVTQSCTGTSQNYVPPAEIEKRKIEMDAVMLHIALQQYKSSLRVEKYLTDMNLMQIDSVSK</sequence>
<dbReference type="EMBL" id="JAEHTE010000002">
    <property type="protein sequence ID" value="MBI6882974.1"/>
    <property type="molecule type" value="Genomic_DNA"/>
</dbReference>
<proteinExistence type="predicted"/>
<dbReference type="Proteomes" id="UP000637061">
    <property type="component" value="Unassembled WGS sequence"/>
</dbReference>
<organism evidence="1 2">
    <name type="scientific">Pseudomonas putida</name>
    <name type="common">Arthrobacter siderocapsulatus</name>
    <dbReference type="NCBI Taxonomy" id="303"/>
    <lineage>
        <taxon>Bacteria</taxon>
        <taxon>Pseudomonadati</taxon>
        <taxon>Pseudomonadota</taxon>
        <taxon>Gammaproteobacteria</taxon>
        <taxon>Pseudomonadales</taxon>
        <taxon>Pseudomonadaceae</taxon>
        <taxon>Pseudomonas</taxon>
    </lineage>
</organism>
<protein>
    <submittedName>
        <fullName evidence="1">Uncharacterized protein</fullName>
    </submittedName>
</protein>
<comment type="caution">
    <text evidence="1">The sequence shown here is derived from an EMBL/GenBank/DDBJ whole genome shotgun (WGS) entry which is preliminary data.</text>
</comment>
<gene>
    <name evidence="1" type="ORF">JEU22_03530</name>
</gene>
<dbReference type="RefSeq" id="WP_198746596.1">
    <property type="nucleotide sequence ID" value="NZ_JAEHTE010000002.1"/>
</dbReference>
<accession>A0A8I1EAP0</accession>
<name>A0A8I1EAP0_PSEPU</name>
<evidence type="ECO:0000313" key="2">
    <source>
        <dbReference type="Proteomes" id="UP000637061"/>
    </source>
</evidence>